<dbReference type="Proteomes" id="UP001295684">
    <property type="component" value="Unassembled WGS sequence"/>
</dbReference>
<feature type="domain" description="C3H1-type" evidence="11">
    <location>
        <begin position="45"/>
        <end position="72"/>
    </location>
</feature>
<keyword evidence="4" id="KW-0677">Repeat</keyword>
<dbReference type="Pfam" id="PF00642">
    <property type="entry name" value="zf-CCCH"/>
    <property type="match status" value="1"/>
</dbReference>
<comment type="subcellular location">
    <subcellularLocation>
        <location evidence="1">Nucleus</location>
    </subcellularLocation>
</comment>
<evidence type="ECO:0000256" key="9">
    <source>
        <dbReference type="PROSITE-ProRule" id="PRU00723"/>
    </source>
</evidence>
<dbReference type="SMART" id="SM00356">
    <property type="entry name" value="ZnF_C3H1"/>
    <property type="match status" value="4"/>
</dbReference>
<evidence type="ECO:0000313" key="14">
    <source>
        <dbReference type="Proteomes" id="UP001295684"/>
    </source>
</evidence>
<feature type="domain" description="CCHC-type" evidence="12">
    <location>
        <begin position="181"/>
        <end position="196"/>
    </location>
</feature>
<dbReference type="GO" id="GO:0008270">
    <property type="term" value="F:zinc ion binding"/>
    <property type="evidence" value="ECO:0007669"/>
    <property type="project" value="UniProtKB-KW"/>
</dbReference>
<feature type="zinc finger region" description="C3H1-type" evidence="9">
    <location>
        <begin position="100"/>
        <end position="127"/>
    </location>
</feature>
<dbReference type="Gene3D" id="4.10.1000.10">
    <property type="entry name" value="Zinc finger, CCCH-type"/>
    <property type="match status" value="2"/>
</dbReference>
<dbReference type="Pfam" id="PF14608">
    <property type="entry name" value="zf-CCCH_2"/>
    <property type="match status" value="2"/>
</dbReference>
<evidence type="ECO:0000259" key="12">
    <source>
        <dbReference type="PROSITE" id="PS50158"/>
    </source>
</evidence>
<reference evidence="13" key="1">
    <citation type="submission" date="2023-07" db="EMBL/GenBank/DDBJ databases">
        <authorList>
            <consortium name="AG Swart"/>
            <person name="Singh M."/>
            <person name="Singh A."/>
            <person name="Seah K."/>
            <person name="Emmerich C."/>
        </authorList>
    </citation>
    <scope>NUCLEOTIDE SEQUENCE</scope>
    <source>
        <strain evidence="13">DP1</strain>
    </source>
</reference>
<feature type="zinc finger region" description="C3H1-type" evidence="9">
    <location>
        <begin position="73"/>
        <end position="99"/>
    </location>
</feature>
<feature type="zinc finger region" description="C3H1-type" evidence="9">
    <location>
        <begin position="45"/>
        <end position="72"/>
    </location>
</feature>
<dbReference type="PROSITE" id="PS50158">
    <property type="entry name" value="ZF_CCHC"/>
    <property type="match status" value="1"/>
</dbReference>
<protein>
    <recommendedName>
        <fullName evidence="15">Cleavage and polyadenylation specificity factor subunit 4</fullName>
    </recommendedName>
</protein>
<feature type="region of interest" description="Disordered" evidence="10">
    <location>
        <begin position="1"/>
        <end position="29"/>
    </location>
</feature>
<feature type="domain" description="C3H1-type" evidence="11">
    <location>
        <begin position="100"/>
        <end position="127"/>
    </location>
</feature>
<feature type="zinc finger region" description="C3H1-type" evidence="9">
    <location>
        <begin position="129"/>
        <end position="151"/>
    </location>
</feature>
<evidence type="ECO:0000256" key="4">
    <source>
        <dbReference type="ARBA" id="ARBA00022737"/>
    </source>
</evidence>
<organism evidence="13 14">
    <name type="scientific">Euplotes crassus</name>
    <dbReference type="NCBI Taxonomy" id="5936"/>
    <lineage>
        <taxon>Eukaryota</taxon>
        <taxon>Sar</taxon>
        <taxon>Alveolata</taxon>
        <taxon>Ciliophora</taxon>
        <taxon>Intramacronucleata</taxon>
        <taxon>Spirotrichea</taxon>
        <taxon>Hypotrichia</taxon>
        <taxon>Euplotida</taxon>
        <taxon>Euplotidae</taxon>
        <taxon>Moneuplotes</taxon>
    </lineage>
</organism>
<dbReference type="AlphaFoldDB" id="A0AAD1XQ66"/>
<keyword evidence="6 9" id="KW-0862">Zinc</keyword>
<keyword evidence="2" id="KW-0507">mRNA processing</keyword>
<evidence type="ECO:0000259" key="11">
    <source>
        <dbReference type="PROSITE" id="PS50103"/>
    </source>
</evidence>
<dbReference type="InterPro" id="IPR045348">
    <property type="entry name" value="CPSF4/Yth1"/>
</dbReference>
<feature type="compositionally biased region" description="Polar residues" evidence="10">
    <location>
        <begin position="12"/>
        <end position="23"/>
    </location>
</feature>
<evidence type="ECO:0000256" key="2">
    <source>
        <dbReference type="ARBA" id="ARBA00022664"/>
    </source>
</evidence>
<keyword evidence="7" id="KW-0694">RNA-binding</keyword>
<evidence type="ECO:0000256" key="5">
    <source>
        <dbReference type="ARBA" id="ARBA00022771"/>
    </source>
</evidence>
<keyword evidence="5 9" id="KW-0863">Zinc-finger</keyword>
<evidence type="ECO:0000256" key="6">
    <source>
        <dbReference type="ARBA" id="ARBA00022833"/>
    </source>
</evidence>
<dbReference type="SMART" id="SM00343">
    <property type="entry name" value="ZnF_C2HC"/>
    <property type="match status" value="2"/>
</dbReference>
<dbReference type="InterPro" id="IPR036855">
    <property type="entry name" value="Znf_CCCH_sf"/>
</dbReference>
<name>A0AAD1XQ66_EUPCR</name>
<dbReference type="InterPro" id="IPR001878">
    <property type="entry name" value="Znf_CCHC"/>
</dbReference>
<dbReference type="GO" id="GO:0006397">
    <property type="term" value="P:mRNA processing"/>
    <property type="evidence" value="ECO:0007669"/>
    <property type="project" value="UniProtKB-KW"/>
</dbReference>
<evidence type="ECO:0000256" key="3">
    <source>
        <dbReference type="ARBA" id="ARBA00022723"/>
    </source>
</evidence>
<dbReference type="PANTHER" id="PTHR23102:SF24">
    <property type="entry name" value="CLEAVAGE AND POLYADENYLATION SPECIFICITY FACTOR SUBUNIT 4"/>
    <property type="match status" value="1"/>
</dbReference>
<dbReference type="SUPFAM" id="SSF90229">
    <property type="entry name" value="CCCH zinc finger"/>
    <property type="match status" value="1"/>
</dbReference>
<comment type="caution">
    <text evidence="13">The sequence shown here is derived from an EMBL/GenBank/DDBJ whole genome shotgun (WGS) entry which is preliminary data.</text>
</comment>
<dbReference type="GO" id="GO:0003723">
    <property type="term" value="F:RNA binding"/>
    <property type="evidence" value="ECO:0007669"/>
    <property type="project" value="UniProtKB-KW"/>
</dbReference>
<dbReference type="InterPro" id="IPR000571">
    <property type="entry name" value="Znf_CCCH"/>
</dbReference>
<evidence type="ECO:0000313" key="13">
    <source>
        <dbReference type="EMBL" id="CAI2376495.1"/>
    </source>
</evidence>
<dbReference type="EMBL" id="CAMPGE010018055">
    <property type="protein sequence ID" value="CAI2376495.1"/>
    <property type="molecule type" value="Genomic_DNA"/>
</dbReference>
<gene>
    <name evidence="13" type="ORF">ECRASSUSDP1_LOCUS17865</name>
</gene>
<dbReference type="GO" id="GO:0005634">
    <property type="term" value="C:nucleus"/>
    <property type="evidence" value="ECO:0007669"/>
    <property type="project" value="UniProtKB-SubCell"/>
</dbReference>
<feature type="domain" description="C3H1-type" evidence="11">
    <location>
        <begin position="129"/>
        <end position="151"/>
    </location>
</feature>
<keyword evidence="3 9" id="KW-0479">Metal-binding</keyword>
<evidence type="ECO:0000256" key="10">
    <source>
        <dbReference type="SAM" id="MobiDB-lite"/>
    </source>
</evidence>
<evidence type="ECO:0000256" key="7">
    <source>
        <dbReference type="ARBA" id="ARBA00022884"/>
    </source>
</evidence>
<feature type="domain" description="C3H1-type" evidence="11">
    <location>
        <begin position="73"/>
        <end position="99"/>
    </location>
</feature>
<dbReference type="PROSITE" id="PS50103">
    <property type="entry name" value="ZF_C3H1"/>
    <property type="match status" value="4"/>
</dbReference>
<accession>A0AAD1XQ66</accession>
<dbReference type="Gene3D" id="4.10.60.10">
    <property type="entry name" value="Zinc finger, CCHC-type"/>
    <property type="match status" value="1"/>
</dbReference>
<evidence type="ECO:0000256" key="8">
    <source>
        <dbReference type="ARBA" id="ARBA00023242"/>
    </source>
</evidence>
<sequence>MEYDQAPEDRGQQYTLQGGNFYNQPHRYDQPMMPPPIPNHINESKKHTVVCTHWLRNLCKKGENCEFLHTRDLSKMPICKYYQQGNCKNENCQYLHRDPRIKTTDCPYYERGFCKNGRNCRNAHKPKVLCEDYLYGFCIKGPNCEKTHVKSLVSIDDENLEVLANVGVTTSQAAPDTKAICHNCGNRGHKSDVCKNPAIPRSELQNILFNDEEYMRKAKNVSCYKCRKIGHYPIICDLITKLENEKAAHGGGMYTNAASEGTVMIDGVPVPKNLGTGMGNAMGTIFTWDQIFNSILSFYCEN</sequence>
<keyword evidence="8" id="KW-0539">Nucleus</keyword>
<keyword evidence="14" id="KW-1185">Reference proteome</keyword>
<evidence type="ECO:0000256" key="1">
    <source>
        <dbReference type="ARBA" id="ARBA00004123"/>
    </source>
</evidence>
<evidence type="ECO:0008006" key="15">
    <source>
        <dbReference type="Google" id="ProtNLM"/>
    </source>
</evidence>
<dbReference type="PANTHER" id="PTHR23102">
    <property type="entry name" value="CLEAVAGE AND POLYADENYLATION SPECIFICITY FACTOR SUBUNIT 4-RELATED"/>
    <property type="match status" value="1"/>
</dbReference>
<proteinExistence type="predicted"/>